<name>A0A381VYX0_9ZZZZ</name>
<evidence type="ECO:0000313" key="4">
    <source>
        <dbReference type="EMBL" id="SVA45475.1"/>
    </source>
</evidence>
<proteinExistence type="predicted"/>
<accession>A0A381VYX0</accession>
<dbReference type="PANTHER" id="PTHR38784">
    <property type="entry name" value="SUCROSE PHOSPHORYLASE"/>
    <property type="match status" value="1"/>
</dbReference>
<dbReference type="EMBL" id="UINC01010202">
    <property type="protein sequence ID" value="SVA45475.1"/>
    <property type="molecule type" value="Genomic_DNA"/>
</dbReference>
<dbReference type="InterPro" id="IPR006047">
    <property type="entry name" value="GH13_cat_dom"/>
</dbReference>
<dbReference type="SMART" id="SM00642">
    <property type="entry name" value="Aamy"/>
    <property type="match status" value="1"/>
</dbReference>
<gene>
    <name evidence="4" type="ORF">METZ01_LOCUS98329</name>
</gene>
<dbReference type="InterPro" id="IPR045857">
    <property type="entry name" value="O16G_dom_2"/>
</dbReference>
<dbReference type="Gene3D" id="3.20.20.80">
    <property type="entry name" value="Glycosidases"/>
    <property type="match status" value="1"/>
</dbReference>
<organism evidence="4">
    <name type="scientific">marine metagenome</name>
    <dbReference type="NCBI Taxonomy" id="408172"/>
    <lineage>
        <taxon>unclassified sequences</taxon>
        <taxon>metagenomes</taxon>
        <taxon>ecological metagenomes</taxon>
    </lineage>
</organism>
<dbReference type="Gene3D" id="3.90.400.10">
    <property type="entry name" value="Oligo-1,6-glucosidase, Domain 2"/>
    <property type="match status" value="1"/>
</dbReference>
<dbReference type="AlphaFoldDB" id="A0A381VYX0"/>
<evidence type="ECO:0000256" key="1">
    <source>
        <dbReference type="ARBA" id="ARBA00022676"/>
    </source>
</evidence>
<feature type="non-terminal residue" evidence="4">
    <location>
        <position position="363"/>
    </location>
</feature>
<dbReference type="PANTHER" id="PTHR38784:SF1">
    <property type="entry name" value="SUCROSE PHOSPHORYLASE"/>
    <property type="match status" value="1"/>
</dbReference>
<keyword evidence="2" id="KW-0808">Transferase</keyword>
<dbReference type="InterPro" id="IPR017853">
    <property type="entry name" value="GH"/>
</dbReference>
<evidence type="ECO:0000259" key="3">
    <source>
        <dbReference type="SMART" id="SM00642"/>
    </source>
</evidence>
<reference evidence="4" key="1">
    <citation type="submission" date="2018-05" db="EMBL/GenBank/DDBJ databases">
        <authorList>
            <person name="Lanie J.A."/>
            <person name="Ng W.-L."/>
            <person name="Kazmierczak K.M."/>
            <person name="Andrzejewski T.M."/>
            <person name="Davidsen T.M."/>
            <person name="Wayne K.J."/>
            <person name="Tettelin H."/>
            <person name="Glass J.I."/>
            <person name="Rusch D."/>
            <person name="Podicherti R."/>
            <person name="Tsui H.-C.T."/>
            <person name="Winkler M.E."/>
        </authorList>
    </citation>
    <scope>NUCLEOTIDE SEQUENCE</scope>
</reference>
<keyword evidence="1" id="KW-0328">Glycosyltransferase</keyword>
<feature type="domain" description="Glycosyl hydrolase family 13 catalytic" evidence="3">
    <location>
        <begin position="73"/>
        <end position="357"/>
    </location>
</feature>
<dbReference type="SUPFAM" id="SSF51445">
    <property type="entry name" value="(Trans)glycosidases"/>
    <property type="match status" value="1"/>
</dbReference>
<sequence>MSSPDNSIKRIARRLRILYSELEATNCLAKITILMERHSHLARQKSTQAWSEKDIVLITYSDQIRHPSLTSLQALNRFLVDNGLSSLINTIHLLPFYPFSSDDGFSVVDYRAVDPAVGTWSDVEAVHENFTLMFDLVLNHISQRSDWFQKFCRGDPQYHDFFIEVTPEMDISSVVRPRSFPLMHEFETSAGPKKIWTTFGRDQVDLNYKNPRVLCAMLEVLLHYVEHGARIIRLDAVAFLWKIPGTTCLNLQQTHQVIKLFRDVLSIVAPHVILLTETNLPHEENISYFGDGDEAHMIYQFSLPPLLADALLQEDARPLRRWLLNLDALLPGTTFFNFTASHDGIGIRPLEGLVPWKRVAALV</sequence>
<evidence type="ECO:0000256" key="2">
    <source>
        <dbReference type="ARBA" id="ARBA00022679"/>
    </source>
</evidence>
<protein>
    <recommendedName>
        <fullName evidence="3">Glycosyl hydrolase family 13 catalytic domain-containing protein</fullName>
    </recommendedName>
</protein>
<dbReference type="GO" id="GO:0016757">
    <property type="term" value="F:glycosyltransferase activity"/>
    <property type="evidence" value="ECO:0007669"/>
    <property type="project" value="UniProtKB-KW"/>
</dbReference>
<dbReference type="Pfam" id="PF00128">
    <property type="entry name" value="Alpha-amylase"/>
    <property type="match status" value="1"/>
</dbReference>
<dbReference type="GO" id="GO:0005975">
    <property type="term" value="P:carbohydrate metabolic process"/>
    <property type="evidence" value="ECO:0007669"/>
    <property type="project" value="InterPro"/>
</dbReference>